<dbReference type="KEGG" id="ppp:112286767"/>
<dbReference type="OrthoDB" id="252722at2759"/>
<keyword evidence="3" id="KW-0862">Zinc</keyword>
<dbReference type="GO" id="GO:0008270">
    <property type="term" value="F:zinc ion binding"/>
    <property type="evidence" value="ECO:0007669"/>
    <property type="project" value="UniProtKB-KW"/>
</dbReference>
<feature type="transmembrane region" description="Helical" evidence="5">
    <location>
        <begin position="236"/>
        <end position="258"/>
    </location>
</feature>
<dbReference type="EnsemblPlants" id="Pp3c9_15340V3.2">
    <property type="protein sequence ID" value="Pp3c9_15340V3.2"/>
    <property type="gene ID" value="Pp3c9_15340"/>
</dbReference>
<reference evidence="7 8" key="1">
    <citation type="journal article" date="2008" name="Science">
        <title>The Physcomitrella genome reveals evolutionary insights into the conquest of land by plants.</title>
        <authorList>
            <person name="Rensing S."/>
            <person name="Lang D."/>
            <person name="Zimmer A."/>
            <person name="Terry A."/>
            <person name="Salamov A."/>
            <person name="Shapiro H."/>
            <person name="Nishiyama T."/>
            <person name="Perroud P.-F."/>
            <person name="Lindquist E."/>
            <person name="Kamisugi Y."/>
            <person name="Tanahashi T."/>
            <person name="Sakakibara K."/>
            <person name="Fujita T."/>
            <person name="Oishi K."/>
            <person name="Shin-I T."/>
            <person name="Kuroki Y."/>
            <person name="Toyoda A."/>
            <person name="Suzuki Y."/>
            <person name="Hashimoto A."/>
            <person name="Yamaguchi K."/>
            <person name="Sugano A."/>
            <person name="Kohara Y."/>
            <person name="Fujiyama A."/>
            <person name="Anterola A."/>
            <person name="Aoki S."/>
            <person name="Ashton N."/>
            <person name="Barbazuk W.B."/>
            <person name="Barker E."/>
            <person name="Bennetzen J."/>
            <person name="Bezanilla M."/>
            <person name="Blankenship R."/>
            <person name="Cho S.H."/>
            <person name="Dutcher S."/>
            <person name="Estelle M."/>
            <person name="Fawcett J.A."/>
            <person name="Gundlach H."/>
            <person name="Hanada K."/>
            <person name="Heyl A."/>
            <person name="Hicks K.A."/>
            <person name="Hugh J."/>
            <person name="Lohr M."/>
            <person name="Mayer K."/>
            <person name="Melkozernov A."/>
            <person name="Murata T."/>
            <person name="Nelson D."/>
            <person name="Pils B."/>
            <person name="Prigge M."/>
            <person name="Reiss B."/>
            <person name="Renner T."/>
            <person name="Rombauts S."/>
            <person name="Rushton P."/>
            <person name="Sanderfoot A."/>
            <person name="Schween G."/>
            <person name="Shiu S.-H."/>
            <person name="Stueber K."/>
            <person name="Theodoulou F.L."/>
            <person name="Tu H."/>
            <person name="Van de Peer Y."/>
            <person name="Verrier P.J."/>
            <person name="Waters E."/>
            <person name="Wood A."/>
            <person name="Yang L."/>
            <person name="Cove D."/>
            <person name="Cuming A."/>
            <person name="Hasebe M."/>
            <person name="Lucas S."/>
            <person name="Mishler D.B."/>
            <person name="Reski R."/>
            <person name="Grigoriev I."/>
            <person name="Quatrano R.S."/>
            <person name="Boore J.L."/>
        </authorList>
    </citation>
    <scope>NUCLEOTIDE SEQUENCE [LARGE SCALE GENOMIC DNA]</scope>
    <source>
        <strain evidence="7 8">cv. Gransden 2004</strain>
    </source>
</reference>
<dbReference type="EMBL" id="ABEU02000009">
    <property type="status" value="NOT_ANNOTATED_CDS"/>
    <property type="molecule type" value="Genomic_DNA"/>
</dbReference>
<dbReference type="InterPro" id="IPR027370">
    <property type="entry name" value="Znf-RING_euk"/>
</dbReference>
<keyword evidence="1" id="KW-0479">Metal-binding</keyword>
<keyword evidence="2 4" id="KW-0863">Zinc-finger</keyword>
<evidence type="ECO:0000256" key="2">
    <source>
        <dbReference type="ARBA" id="ARBA00022771"/>
    </source>
</evidence>
<keyword evidence="5" id="KW-1133">Transmembrane helix</keyword>
<dbReference type="GeneID" id="112286767"/>
<evidence type="ECO:0000259" key="6">
    <source>
        <dbReference type="PROSITE" id="PS50089"/>
    </source>
</evidence>
<sequence length="270" mass="29830">MTWDLVGLLPSQDSNSIRVAEILFTNGGKKSASPKVGVAPASRSLEEGLECPVCWESFDDTDNTPYVLWCGHSLCKNCVLNLEWATVKLSGLPLQLPLFICCPWCQFLTVRFKWKGQLRYPCKNFFLLWVVESLQGEHGRSSVCAEDTEPSPLCGLGPVSLSSPHAGRAGSGVVSPGAIVRQDPVIVATNRWGLHGWRRSGTRLVASFSQFMVRVPLVLLFLFILVYVLPFSTLVLAIYCIITVLFAVPSFLVVYFSYPSLDWLVRAIAS</sequence>
<evidence type="ECO:0000256" key="3">
    <source>
        <dbReference type="ARBA" id="ARBA00022833"/>
    </source>
</evidence>
<proteinExistence type="predicted"/>
<dbReference type="InterPro" id="IPR001841">
    <property type="entry name" value="Znf_RING"/>
</dbReference>
<keyword evidence="5" id="KW-0472">Membrane</keyword>
<dbReference type="InParanoid" id="A0A7I4EK64"/>
<dbReference type="PROSITE" id="PS00518">
    <property type="entry name" value="ZF_RING_1"/>
    <property type="match status" value="1"/>
</dbReference>
<reference evidence="7" key="3">
    <citation type="submission" date="2020-12" db="UniProtKB">
        <authorList>
            <consortium name="EnsemblPlants"/>
        </authorList>
    </citation>
    <scope>IDENTIFICATION</scope>
</reference>
<dbReference type="InterPro" id="IPR013083">
    <property type="entry name" value="Znf_RING/FYVE/PHD"/>
</dbReference>
<dbReference type="Pfam" id="PF13445">
    <property type="entry name" value="zf-RING_UBOX"/>
    <property type="match status" value="1"/>
</dbReference>
<dbReference type="FunCoup" id="A0A7I4EK64">
    <property type="interactions" value="1402"/>
</dbReference>
<keyword evidence="5" id="KW-0812">Transmembrane</keyword>
<dbReference type="PROSITE" id="PS50089">
    <property type="entry name" value="ZF_RING_2"/>
    <property type="match status" value="1"/>
</dbReference>
<dbReference type="Proteomes" id="UP000006727">
    <property type="component" value="Chromosome 9"/>
</dbReference>
<organism evidence="7 8">
    <name type="scientific">Physcomitrium patens</name>
    <name type="common">Spreading-leaved earth moss</name>
    <name type="synonym">Physcomitrella patens</name>
    <dbReference type="NCBI Taxonomy" id="3218"/>
    <lineage>
        <taxon>Eukaryota</taxon>
        <taxon>Viridiplantae</taxon>
        <taxon>Streptophyta</taxon>
        <taxon>Embryophyta</taxon>
        <taxon>Bryophyta</taxon>
        <taxon>Bryophytina</taxon>
        <taxon>Bryopsida</taxon>
        <taxon>Funariidae</taxon>
        <taxon>Funariales</taxon>
        <taxon>Funariaceae</taxon>
        <taxon>Physcomitrium</taxon>
    </lineage>
</organism>
<evidence type="ECO:0000313" key="8">
    <source>
        <dbReference type="Proteomes" id="UP000006727"/>
    </source>
</evidence>
<dbReference type="PANTHER" id="PTHR46616">
    <property type="entry name" value="UBIQUITIN-PROTEIN LIGASE"/>
    <property type="match status" value="1"/>
</dbReference>
<reference evidence="7 8" key="2">
    <citation type="journal article" date="2018" name="Plant J.">
        <title>The Physcomitrella patens chromosome-scale assembly reveals moss genome structure and evolution.</title>
        <authorList>
            <person name="Lang D."/>
            <person name="Ullrich K.K."/>
            <person name="Murat F."/>
            <person name="Fuchs J."/>
            <person name="Jenkins J."/>
            <person name="Haas F.B."/>
            <person name="Piednoel M."/>
            <person name="Gundlach H."/>
            <person name="Van Bel M."/>
            <person name="Meyberg R."/>
            <person name="Vives C."/>
            <person name="Morata J."/>
            <person name="Symeonidi A."/>
            <person name="Hiss M."/>
            <person name="Muchero W."/>
            <person name="Kamisugi Y."/>
            <person name="Saleh O."/>
            <person name="Blanc G."/>
            <person name="Decker E.L."/>
            <person name="van Gessel N."/>
            <person name="Grimwood J."/>
            <person name="Hayes R.D."/>
            <person name="Graham S.W."/>
            <person name="Gunter L.E."/>
            <person name="McDaniel S.F."/>
            <person name="Hoernstein S.N.W."/>
            <person name="Larsson A."/>
            <person name="Li F.W."/>
            <person name="Perroud P.F."/>
            <person name="Phillips J."/>
            <person name="Ranjan P."/>
            <person name="Rokshar D.S."/>
            <person name="Rothfels C.J."/>
            <person name="Schneider L."/>
            <person name="Shu S."/>
            <person name="Stevenson D.W."/>
            <person name="Thummler F."/>
            <person name="Tillich M."/>
            <person name="Villarreal Aguilar J.C."/>
            <person name="Widiez T."/>
            <person name="Wong G.K."/>
            <person name="Wymore A."/>
            <person name="Zhang Y."/>
            <person name="Zimmer A.D."/>
            <person name="Quatrano R.S."/>
            <person name="Mayer K.F.X."/>
            <person name="Goodstein D."/>
            <person name="Casacuberta J.M."/>
            <person name="Vandepoele K."/>
            <person name="Reski R."/>
            <person name="Cuming A.C."/>
            <person name="Tuskan G.A."/>
            <person name="Maumus F."/>
            <person name="Salse J."/>
            <person name="Schmutz J."/>
            <person name="Rensing S.A."/>
        </authorList>
    </citation>
    <scope>NUCLEOTIDE SEQUENCE [LARGE SCALE GENOMIC DNA]</scope>
    <source>
        <strain evidence="7 8">cv. Gransden 2004</strain>
    </source>
</reference>
<accession>A0A7I4EK64</accession>
<evidence type="ECO:0000256" key="5">
    <source>
        <dbReference type="SAM" id="Phobius"/>
    </source>
</evidence>
<evidence type="ECO:0000256" key="1">
    <source>
        <dbReference type="ARBA" id="ARBA00022723"/>
    </source>
</evidence>
<evidence type="ECO:0000256" key="4">
    <source>
        <dbReference type="PROSITE-ProRule" id="PRU00175"/>
    </source>
</evidence>
<evidence type="ECO:0000313" key="7">
    <source>
        <dbReference type="EnsemblPlants" id="Pp3c9_15340V3.2"/>
    </source>
</evidence>
<gene>
    <name evidence="7" type="primary">LOC112286767</name>
</gene>
<dbReference type="InterPro" id="IPR017907">
    <property type="entry name" value="Znf_RING_CS"/>
</dbReference>
<dbReference type="RefSeq" id="XP_024384785.1">
    <property type="nucleotide sequence ID" value="XM_024529017.2"/>
</dbReference>
<protein>
    <recommendedName>
        <fullName evidence="6">RING-type domain-containing protein</fullName>
    </recommendedName>
</protein>
<dbReference type="Gramene" id="Pp3c9_15340V3.2">
    <property type="protein sequence ID" value="Pp3c9_15340V3.2"/>
    <property type="gene ID" value="Pp3c9_15340"/>
</dbReference>
<dbReference type="Gene3D" id="3.30.40.10">
    <property type="entry name" value="Zinc/RING finger domain, C3HC4 (zinc finger)"/>
    <property type="match status" value="1"/>
</dbReference>
<keyword evidence="8" id="KW-1185">Reference proteome</keyword>
<feature type="transmembrane region" description="Helical" evidence="5">
    <location>
        <begin position="211"/>
        <end position="230"/>
    </location>
</feature>
<name>A0A7I4EK64_PHYPA</name>
<dbReference type="PANTHER" id="PTHR46616:SF2">
    <property type="entry name" value="OS03G0211100 PROTEIN"/>
    <property type="match status" value="1"/>
</dbReference>
<feature type="domain" description="RING-type" evidence="6">
    <location>
        <begin position="51"/>
        <end position="106"/>
    </location>
</feature>
<dbReference type="SUPFAM" id="SSF57850">
    <property type="entry name" value="RING/U-box"/>
    <property type="match status" value="1"/>
</dbReference>
<dbReference type="AlphaFoldDB" id="A0A7I4EK64"/>